<feature type="region of interest" description="Disordered" evidence="1">
    <location>
        <begin position="1"/>
        <end position="27"/>
    </location>
</feature>
<name>A0A077R1E0_9BASI</name>
<protein>
    <submittedName>
        <fullName evidence="2">Uncharacterized protein</fullName>
    </submittedName>
</protein>
<evidence type="ECO:0000256" key="1">
    <source>
        <dbReference type="SAM" id="MobiDB-lite"/>
    </source>
</evidence>
<proteinExistence type="predicted"/>
<dbReference type="Pfam" id="PF07173">
    <property type="entry name" value="GRDP-like"/>
    <property type="match status" value="1"/>
</dbReference>
<dbReference type="PANTHER" id="PTHR34365">
    <property type="entry name" value="ENOLASE (DUF1399)"/>
    <property type="match status" value="1"/>
</dbReference>
<evidence type="ECO:0000313" key="2">
    <source>
        <dbReference type="EMBL" id="CDI52687.1"/>
    </source>
</evidence>
<dbReference type="EMBL" id="HG529547">
    <property type="protein sequence ID" value="CDI52687.1"/>
    <property type="molecule type" value="Genomic_DNA"/>
</dbReference>
<dbReference type="PANTHER" id="PTHR34365:SF7">
    <property type="entry name" value="GLYCINE-RICH DOMAIN-CONTAINING PROTEIN 1"/>
    <property type="match status" value="1"/>
</dbReference>
<sequence>MTRSNTPPLSNSSTSSPADSPLNPIPTYQLPDYLVATRNEAAPSDQVENIAATLQNASIKLCDGPGLTPDERKEVDKALNDGIKVGLTSAAKAICHLDDLKHHLKLLDLFDRLRQAVQDGTEYFDYPSCHQDAGHIDEPGIDAPPPPYAPTAEPLPDANSKSAHKPTQQEADEAAAELSHQLLRQRRWSIFLNRAAYRLELWCTAILSSDTLAKHFKQVIKKDADQDKKAGFDLPDFALPPVDVALMLHSYHLNPCFKEEECQRLRTRFGLSFFNFPLHQLAQRVHPDLPILIDVGVSKVFWHERITSKRSKQPWDLNLQPPPGHPTNAQEIHGGTIFGLRVNCPRCQAAQYIPWTGVGKAPHQVGIGETGWERKCTETLRCQQLVSADNLQMRRFLDDYAEWRKSPGRPHDKKAVYFMAGTMIGAINSKRSSRDYFGEGLLLPVFKQEKPIEASAYKDHRISKSAQLEEVNDIAVQCDYSLTKFREWFEQRWMSSAITPKHKLPEEKAQQMSRIAVLMRPYQNGNAAAYGEGLCNVVDSVKRQTSFNLEIEKLGWSKRLDLLEQGALDDVLSRSLIRYHKFLDLMASTHALLTPTLDIDLCWHTHQLQAHYYEDCFKLTGRFINHDDAIETGILKDAFERTAQLWKQRFHQPYSQCGCLYNNPNALKKLQTLLGSSSSAEPLKETAESSKGSSFTSRIKGKWRAAKQLPGDREEDAPVWQDATHPSAHQAVIVKEEEHRHDKLREQMVKEWAQGKRREGHESAFV</sequence>
<dbReference type="AlphaFoldDB" id="A0A077R1E0"/>
<feature type="region of interest" description="Disordered" evidence="1">
    <location>
        <begin position="678"/>
        <end position="729"/>
    </location>
</feature>
<dbReference type="InterPro" id="IPR009836">
    <property type="entry name" value="GRDP-like"/>
</dbReference>
<reference evidence="2" key="1">
    <citation type="journal article" date="2014" name="Genome Biol. Evol.">
        <title>Gene Loss Rather Than Gene Gain Is Associated with a Host Jump from Monocots to Dicots in the Smut Fungus Melanopsichium pennsylvanicum.</title>
        <authorList>
            <person name="Sharma R."/>
            <person name="Mishra B."/>
            <person name="Runge F."/>
            <person name="Thines M."/>
        </authorList>
    </citation>
    <scope>NUCLEOTIDE SEQUENCE</scope>
    <source>
        <strain evidence="2">4</strain>
    </source>
</reference>
<feature type="compositionally biased region" description="Low complexity" evidence="1">
    <location>
        <begin position="1"/>
        <end position="22"/>
    </location>
</feature>
<accession>A0A077R1E0</accession>
<feature type="region of interest" description="Disordered" evidence="1">
    <location>
        <begin position="134"/>
        <end position="175"/>
    </location>
</feature>
<feature type="compositionally biased region" description="Polar residues" evidence="1">
    <location>
        <begin position="159"/>
        <end position="169"/>
    </location>
</feature>
<organism evidence="2">
    <name type="scientific">Melanopsichium pennsylvanicum 4</name>
    <dbReference type="NCBI Taxonomy" id="1398559"/>
    <lineage>
        <taxon>Eukaryota</taxon>
        <taxon>Fungi</taxon>
        <taxon>Dikarya</taxon>
        <taxon>Basidiomycota</taxon>
        <taxon>Ustilaginomycotina</taxon>
        <taxon>Ustilaginomycetes</taxon>
        <taxon>Ustilaginales</taxon>
        <taxon>Ustilaginaceae</taxon>
        <taxon>Melanopsichium</taxon>
    </lineage>
</organism>